<keyword evidence="2" id="KW-1185">Reference proteome</keyword>
<dbReference type="AlphaFoldDB" id="A0A1H8F7N2"/>
<dbReference type="STRING" id="215200.SAMN05216454_10228"/>
<proteinExistence type="predicted"/>
<name>A0A1H8F7N2_9FIRM</name>
<gene>
    <name evidence="1" type="ORF">SAMN05216454_10228</name>
</gene>
<dbReference type="Proteomes" id="UP000199512">
    <property type="component" value="Unassembled WGS sequence"/>
</dbReference>
<reference evidence="1 2" key="1">
    <citation type="submission" date="2016-10" db="EMBL/GenBank/DDBJ databases">
        <authorList>
            <person name="de Groot N.N."/>
        </authorList>
    </citation>
    <scope>NUCLEOTIDE SEQUENCE [LARGE SCALE GENOMIC DNA]</scope>
    <source>
        <strain evidence="1 2">Calf135</strain>
    </source>
</reference>
<sequence length="39" mass="4634">MVIMSYDIYLLFKQLESVFVIEGRYKYAEKCGHNDIFLG</sequence>
<accession>A0A1H8F7N2</accession>
<protein>
    <submittedName>
        <fullName evidence="1">Uncharacterized protein</fullName>
    </submittedName>
</protein>
<evidence type="ECO:0000313" key="2">
    <source>
        <dbReference type="Proteomes" id="UP000199512"/>
    </source>
</evidence>
<dbReference type="EMBL" id="FODF01000002">
    <property type="protein sequence ID" value="SEN27883.1"/>
    <property type="molecule type" value="Genomic_DNA"/>
</dbReference>
<organism evidence="1 2">
    <name type="scientific">Peptostreptococcus russellii</name>
    <dbReference type="NCBI Taxonomy" id="215200"/>
    <lineage>
        <taxon>Bacteria</taxon>
        <taxon>Bacillati</taxon>
        <taxon>Bacillota</taxon>
        <taxon>Clostridia</taxon>
        <taxon>Peptostreptococcales</taxon>
        <taxon>Peptostreptococcaceae</taxon>
        <taxon>Peptostreptococcus</taxon>
    </lineage>
</organism>
<evidence type="ECO:0000313" key="1">
    <source>
        <dbReference type="EMBL" id="SEN27883.1"/>
    </source>
</evidence>